<accession>A0AAQ3N6K1</accession>
<feature type="domain" description="BED-type" evidence="7">
    <location>
        <begin position="169"/>
        <end position="222"/>
    </location>
</feature>
<dbReference type="SUPFAM" id="SSF140996">
    <property type="entry name" value="Hermes dimerisation domain"/>
    <property type="match status" value="1"/>
</dbReference>
<evidence type="ECO:0000256" key="6">
    <source>
        <dbReference type="PROSITE-ProRule" id="PRU00027"/>
    </source>
</evidence>
<keyword evidence="9" id="KW-1185">Reference proteome</keyword>
<dbReference type="InterPro" id="IPR052035">
    <property type="entry name" value="ZnF_BED_domain_contain"/>
</dbReference>
<evidence type="ECO:0000313" key="9">
    <source>
        <dbReference type="Proteomes" id="UP001374535"/>
    </source>
</evidence>
<protein>
    <recommendedName>
        <fullName evidence="7">BED-type domain-containing protein</fullName>
    </recommendedName>
</protein>
<dbReference type="PANTHER" id="PTHR46481:SF8">
    <property type="entry name" value="ZINC FINGER BED DOMAIN-CONTAINING PROTEIN RICESLEEPER 1-LIKE"/>
    <property type="match status" value="1"/>
</dbReference>
<dbReference type="GO" id="GO:0003677">
    <property type="term" value="F:DNA binding"/>
    <property type="evidence" value="ECO:0007669"/>
    <property type="project" value="InterPro"/>
</dbReference>
<dbReference type="InterPro" id="IPR036236">
    <property type="entry name" value="Znf_C2H2_sf"/>
</dbReference>
<dbReference type="PANTHER" id="PTHR46481">
    <property type="entry name" value="ZINC FINGER BED DOMAIN-CONTAINING PROTEIN 4"/>
    <property type="match status" value="1"/>
</dbReference>
<dbReference type="SUPFAM" id="SSF53098">
    <property type="entry name" value="Ribonuclease H-like"/>
    <property type="match status" value="1"/>
</dbReference>
<dbReference type="GO" id="GO:0008270">
    <property type="term" value="F:zinc ion binding"/>
    <property type="evidence" value="ECO:0007669"/>
    <property type="project" value="UniProtKB-KW"/>
</dbReference>
<reference evidence="8 9" key="1">
    <citation type="journal article" date="2023" name="Life. Sci Alliance">
        <title>Evolutionary insights into 3D genome organization and epigenetic landscape of Vigna mungo.</title>
        <authorList>
            <person name="Junaid A."/>
            <person name="Singh B."/>
            <person name="Bhatia S."/>
        </authorList>
    </citation>
    <scope>NUCLEOTIDE SEQUENCE [LARGE SCALE GENOMIC DNA]</scope>
    <source>
        <strain evidence="8">Urdbean</strain>
    </source>
</reference>
<sequence length="929" mass="106550">MCNTIFRLPLTYGVGHTVRCGLGFESSFSRLTAPSDYSQSLRVTLLFLSTPRQVNLLSLSLSIFPNFFKHYSQIAATFFLFPFQTPFNTEPPRSALVASYVTPPDFFYKRNHSPIPIVEDINRYSVFVSGLLERPKQLMMKDICSLYRFTSRMDLLPPCIGSSSTGNSKGRSNVWEHFTKQEPYSEKKAKCNYCGDLIKYSGGTSEMRNHLMRCKENPNREAFKRQKLSSSTTEVSVSHSPTVSKFDQNASRMKLVKMFAESELPFRFVENKGFRDFVWSLQPRFELPSRTTLRREMWELYEEEKAKLKIFLSKQCERVCLTTDTWTSIQNLNYMSLTAHFIDKDWKLQKKILNFSQTAGHSGELIAKHVEACLNNWELKRVLSITVDNATANDVGVQYLKRRMLSWNCLVLKGEYVHMRCCAHILSLIVKDGLKEIKDSISKIRGAVKYVKSSPARFARFKGCVEQEGISYQGIVCLDVETRWNSTYLMLEASLKYKDAFVLLDMQDKKWPKVIVVFGIGKRIRQYSESGDVSIKLMAMRMKGNDRTSLLEEDEAADVFTSEDQWERRKKRSAVGTPDYLAPEILLGTGLLSLFGQFRENMISLMCRIKYYKLIVILYSEIRGLRPGCRFTKRLDQKGANFCTRTTHDDNAITNAIEIYDNLSGATHIIASNNVCCVREYDTERFQLLNNFQFSWPMNDGDELSGLHCFRHLRDHATKDCVAKTLKRLKEKIQGRKVNLSGCPQITSTILRLSLIPQSHLTYPMQKKIIEKLFISCEHPVRDRWVFPQNLSEETMTFEAVQEVDISKCQNLHVELAVDCFRKSFPSLRTLKAGYLLNIGTTSFLQLLEKCPLVCEIDLTVDITPLIPASVTVLSSSPAEIQPVPEKTSSVKYEAVQIMSFNEFGPPLSNVTKLTLEGRTDVSGRRFFW</sequence>
<dbReference type="EMBL" id="CP144694">
    <property type="protein sequence ID" value="WVZ03710.1"/>
    <property type="molecule type" value="Genomic_DNA"/>
</dbReference>
<evidence type="ECO:0000256" key="4">
    <source>
        <dbReference type="ARBA" id="ARBA00023015"/>
    </source>
</evidence>
<proteinExistence type="predicted"/>
<dbReference type="InterPro" id="IPR036374">
    <property type="entry name" value="OxRdtase_Mopterin-bd_sf"/>
</dbReference>
<dbReference type="SUPFAM" id="SSF56524">
    <property type="entry name" value="Oxidoreductase molybdopterin-binding domain"/>
    <property type="match status" value="1"/>
</dbReference>
<dbReference type="Proteomes" id="UP001374535">
    <property type="component" value="Chromosome 7"/>
</dbReference>
<keyword evidence="1" id="KW-0479">Metal-binding</keyword>
<name>A0AAQ3N6K1_VIGMU</name>
<evidence type="ECO:0000313" key="8">
    <source>
        <dbReference type="EMBL" id="WVZ03710.1"/>
    </source>
</evidence>
<dbReference type="PROSITE" id="PS50808">
    <property type="entry name" value="ZF_BED"/>
    <property type="match status" value="1"/>
</dbReference>
<dbReference type="InterPro" id="IPR003656">
    <property type="entry name" value="Znf_BED"/>
</dbReference>
<evidence type="ECO:0000256" key="5">
    <source>
        <dbReference type="ARBA" id="ARBA00023163"/>
    </source>
</evidence>
<evidence type="ECO:0000256" key="2">
    <source>
        <dbReference type="ARBA" id="ARBA00022771"/>
    </source>
</evidence>
<keyword evidence="3" id="KW-0862">Zinc</keyword>
<gene>
    <name evidence="8" type="ORF">V8G54_024516</name>
</gene>
<organism evidence="8 9">
    <name type="scientific">Vigna mungo</name>
    <name type="common">Black gram</name>
    <name type="synonym">Phaseolus mungo</name>
    <dbReference type="NCBI Taxonomy" id="3915"/>
    <lineage>
        <taxon>Eukaryota</taxon>
        <taxon>Viridiplantae</taxon>
        <taxon>Streptophyta</taxon>
        <taxon>Embryophyta</taxon>
        <taxon>Tracheophyta</taxon>
        <taxon>Spermatophyta</taxon>
        <taxon>Magnoliopsida</taxon>
        <taxon>eudicotyledons</taxon>
        <taxon>Gunneridae</taxon>
        <taxon>Pentapetalae</taxon>
        <taxon>rosids</taxon>
        <taxon>fabids</taxon>
        <taxon>Fabales</taxon>
        <taxon>Fabaceae</taxon>
        <taxon>Papilionoideae</taxon>
        <taxon>50 kb inversion clade</taxon>
        <taxon>NPAAA clade</taxon>
        <taxon>indigoferoid/millettioid clade</taxon>
        <taxon>Phaseoleae</taxon>
        <taxon>Vigna</taxon>
    </lineage>
</organism>
<keyword evidence="4" id="KW-0805">Transcription regulation</keyword>
<keyword evidence="5" id="KW-0804">Transcription</keyword>
<evidence type="ECO:0000256" key="3">
    <source>
        <dbReference type="ARBA" id="ARBA00022833"/>
    </source>
</evidence>
<dbReference type="Gene3D" id="3.90.420.10">
    <property type="entry name" value="Oxidoreductase, molybdopterin-binding domain"/>
    <property type="match status" value="1"/>
</dbReference>
<dbReference type="SUPFAM" id="SSF57667">
    <property type="entry name" value="beta-beta-alpha zinc fingers"/>
    <property type="match status" value="1"/>
</dbReference>
<dbReference type="SMART" id="SM00614">
    <property type="entry name" value="ZnF_BED"/>
    <property type="match status" value="1"/>
</dbReference>
<dbReference type="InterPro" id="IPR012337">
    <property type="entry name" value="RNaseH-like_sf"/>
</dbReference>
<dbReference type="Pfam" id="PF02892">
    <property type="entry name" value="zf-BED"/>
    <property type="match status" value="1"/>
</dbReference>
<dbReference type="AlphaFoldDB" id="A0AAQ3N6K1"/>
<keyword evidence="2 6" id="KW-0863">Zinc-finger</keyword>
<evidence type="ECO:0000256" key="1">
    <source>
        <dbReference type="ARBA" id="ARBA00022723"/>
    </source>
</evidence>
<evidence type="ECO:0000259" key="7">
    <source>
        <dbReference type="PROSITE" id="PS50808"/>
    </source>
</evidence>